<accession>A0ABQ2BAZ5</accession>
<comment type="catalytic activity">
    <reaction evidence="1">
        <text>Hydrolysis of terminal non-reducing N-acetyl-D-hexosamine residues in N-acetyl-beta-D-hexosaminides.</text>
        <dbReference type="EC" id="3.2.1.52"/>
    </reaction>
</comment>
<comment type="similarity">
    <text evidence="2">Belongs to the glycosyl hydrolase 20 family.</text>
</comment>
<reference evidence="11" key="1">
    <citation type="journal article" date="2019" name="Int. J. Syst. Evol. Microbiol.">
        <title>The Global Catalogue of Microorganisms (GCM) 10K type strain sequencing project: providing services to taxonomists for standard genome sequencing and annotation.</title>
        <authorList>
            <consortium name="The Broad Institute Genomics Platform"/>
            <consortium name="The Broad Institute Genome Sequencing Center for Infectious Disease"/>
            <person name="Wu L."/>
            <person name="Ma J."/>
        </authorList>
    </citation>
    <scope>NUCLEOTIDE SEQUENCE [LARGE SCALE GENOMIC DNA]</scope>
    <source>
        <strain evidence="11">CCM 8653</strain>
    </source>
</reference>
<feature type="region of interest" description="Disordered" evidence="6">
    <location>
        <begin position="126"/>
        <end position="146"/>
    </location>
</feature>
<protein>
    <recommendedName>
        <fullName evidence="3">beta-N-acetylhexosaminidase</fullName>
        <ecNumber evidence="3">3.2.1.52</ecNumber>
    </recommendedName>
</protein>
<feature type="region of interest" description="Disordered" evidence="6">
    <location>
        <begin position="19"/>
        <end position="58"/>
    </location>
</feature>
<dbReference type="Pfam" id="PF02838">
    <property type="entry name" value="Glyco_hydro_20b"/>
    <property type="match status" value="1"/>
</dbReference>
<evidence type="ECO:0000259" key="9">
    <source>
        <dbReference type="Pfam" id="PF02838"/>
    </source>
</evidence>
<feature type="domain" description="Beta-hexosaminidase bacterial type N-terminal" evidence="9">
    <location>
        <begin position="93"/>
        <end position="195"/>
    </location>
</feature>
<proteinExistence type="inferred from homology"/>
<dbReference type="PANTHER" id="PTHR22600">
    <property type="entry name" value="BETA-HEXOSAMINIDASE"/>
    <property type="match status" value="1"/>
</dbReference>
<evidence type="ECO:0000256" key="4">
    <source>
        <dbReference type="ARBA" id="ARBA00022801"/>
    </source>
</evidence>
<evidence type="ECO:0000313" key="11">
    <source>
        <dbReference type="Proteomes" id="UP000632535"/>
    </source>
</evidence>
<dbReference type="Pfam" id="PF00728">
    <property type="entry name" value="Glyco_hydro_20"/>
    <property type="match status" value="1"/>
</dbReference>
<dbReference type="InterPro" id="IPR029018">
    <property type="entry name" value="Hex-like_dom2"/>
</dbReference>
<evidence type="ECO:0000256" key="3">
    <source>
        <dbReference type="ARBA" id="ARBA00012663"/>
    </source>
</evidence>
<dbReference type="Proteomes" id="UP000632535">
    <property type="component" value="Unassembled WGS sequence"/>
</dbReference>
<gene>
    <name evidence="10" type="ORF">GCM10007368_31400</name>
</gene>
<dbReference type="PRINTS" id="PR00738">
    <property type="entry name" value="GLHYDRLASE20"/>
</dbReference>
<dbReference type="Gene3D" id="2.60.120.200">
    <property type="match status" value="1"/>
</dbReference>
<dbReference type="EMBL" id="BMDG01000011">
    <property type="protein sequence ID" value="GGI10471.1"/>
    <property type="molecule type" value="Genomic_DNA"/>
</dbReference>
<sequence length="759" mass="81323">MFAVLVALALALPVVGAPAPVRAEPPDRPHATGGSAAADPRSAVIPKPRSWSGDDGELRLGGTVRLAVDRATARERSAGPAPGAGAPAGPGTLHDVARAAARDLADATGVRAPVSLGGTRGADVVVALDRGPGTGPGTESGEQPGADESYRLEIGRQVRLTAPTATGVYYGTRTLIQLLRASADGRTLPTGTLVDGPDTEIRMNTVDVSREYWEPREIADVIRQMGYLKQNFLVLHLDDAEGFRLDSPRYPGLAEPGYSYDRATIRRLDRLAQRHGVQLVPGFEFPAHVSPKSAYFHVGMADGPRDAEPGFGERDTGATPQNSCTGYSYSHLTDDFTFNVMNQRALRVSQEMLDEFLPWFSAPWVHLGGDEIPPDLADCPALQAFVEESPRYSTVGDVAIDFLNTLNEQVTQAGRRSIIYDGSESDTVQVPLDRDVVIMDWTGDGTAPHMAPYDKIVASGDPFYLVPARDTRPDEEAIARSWAAPTDPTVLGWGMHVWGDDLGWAQGQWLESLSLRPRAVVADRQWHTTPRTADEFASFGARLDAVGAAPGYVGVRLPEPTRHGRPIHQYVMDPQFPPGTYDAHTPTSRRGLRDVCGLSGMTPLFVETRTVEVPGEGWTKEVDADGYWFGAPDVPGPWSLTARVRLTGSPVVWEDLAGTTSLSLGATGLVVTTAGESATVAADVPQDAWVDVAMVSDGSTVRLFVDGEEAGSVDSTAPLPRTRLRGPVGLAQLDLYAEALGAEQVQAAREGRPEPRCAR</sequence>
<keyword evidence="5" id="KW-0326">Glycosidase</keyword>
<dbReference type="SUPFAM" id="SSF51445">
    <property type="entry name" value="(Trans)glycosidases"/>
    <property type="match status" value="1"/>
</dbReference>
<feature type="chain" id="PRO_5045078864" description="beta-N-acetylhexosaminidase" evidence="7">
    <location>
        <begin position="24"/>
        <end position="759"/>
    </location>
</feature>
<dbReference type="Gene3D" id="3.30.379.10">
    <property type="entry name" value="Chitobiase/beta-hexosaminidase domain 2-like"/>
    <property type="match status" value="1"/>
</dbReference>
<keyword evidence="11" id="KW-1185">Reference proteome</keyword>
<feature type="signal peptide" evidence="7">
    <location>
        <begin position="1"/>
        <end position="23"/>
    </location>
</feature>
<dbReference type="InterPro" id="IPR015883">
    <property type="entry name" value="Glyco_hydro_20_cat"/>
</dbReference>
<dbReference type="InterPro" id="IPR025705">
    <property type="entry name" value="Beta_hexosaminidase_sua/sub"/>
</dbReference>
<dbReference type="SUPFAM" id="SSF49899">
    <property type="entry name" value="Concanavalin A-like lectins/glucanases"/>
    <property type="match status" value="1"/>
</dbReference>
<dbReference type="SUPFAM" id="SSF55545">
    <property type="entry name" value="beta-N-acetylhexosaminidase-like domain"/>
    <property type="match status" value="1"/>
</dbReference>
<evidence type="ECO:0000256" key="6">
    <source>
        <dbReference type="SAM" id="MobiDB-lite"/>
    </source>
</evidence>
<keyword evidence="7" id="KW-0732">Signal</keyword>
<keyword evidence="4" id="KW-0378">Hydrolase</keyword>
<evidence type="ECO:0000256" key="2">
    <source>
        <dbReference type="ARBA" id="ARBA00006285"/>
    </source>
</evidence>
<evidence type="ECO:0000256" key="7">
    <source>
        <dbReference type="SAM" id="SignalP"/>
    </source>
</evidence>
<dbReference type="EC" id="3.2.1.52" evidence="3"/>
<feature type="region of interest" description="Disordered" evidence="6">
    <location>
        <begin position="73"/>
        <end position="93"/>
    </location>
</feature>
<organism evidence="10 11">
    <name type="scientific">Isoptericola cucumis</name>
    <dbReference type="NCBI Taxonomy" id="1776856"/>
    <lineage>
        <taxon>Bacteria</taxon>
        <taxon>Bacillati</taxon>
        <taxon>Actinomycetota</taxon>
        <taxon>Actinomycetes</taxon>
        <taxon>Micrococcales</taxon>
        <taxon>Promicromonosporaceae</taxon>
        <taxon>Isoptericola</taxon>
    </lineage>
</organism>
<dbReference type="PANTHER" id="PTHR22600:SF57">
    <property type="entry name" value="BETA-N-ACETYLHEXOSAMINIDASE"/>
    <property type="match status" value="1"/>
</dbReference>
<evidence type="ECO:0000256" key="1">
    <source>
        <dbReference type="ARBA" id="ARBA00001231"/>
    </source>
</evidence>
<dbReference type="InterPro" id="IPR015882">
    <property type="entry name" value="HEX_bac_N"/>
</dbReference>
<name>A0ABQ2BAZ5_9MICO</name>
<comment type="caution">
    <text evidence="10">The sequence shown here is derived from an EMBL/GenBank/DDBJ whole genome shotgun (WGS) entry which is preliminary data.</text>
</comment>
<dbReference type="InterPro" id="IPR013320">
    <property type="entry name" value="ConA-like_dom_sf"/>
</dbReference>
<evidence type="ECO:0000256" key="5">
    <source>
        <dbReference type="ARBA" id="ARBA00023295"/>
    </source>
</evidence>
<dbReference type="Gene3D" id="3.20.20.80">
    <property type="entry name" value="Glycosidases"/>
    <property type="match status" value="1"/>
</dbReference>
<evidence type="ECO:0000313" key="10">
    <source>
        <dbReference type="EMBL" id="GGI10471.1"/>
    </source>
</evidence>
<dbReference type="Pfam" id="PF13385">
    <property type="entry name" value="Laminin_G_3"/>
    <property type="match status" value="1"/>
</dbReference>
<feature type="compositionally biased region" description="Low complexity" evidence="6">
    <location>
        <begin position="78"/>
        <end position="91"/>
    </location>
</feature>
<dbReference type="InterPro" id="IPR017853">
    <property type="entry name" value="GH"/>
</dbReference>
<evidence type="ECO:0000259" key="8">
    <source>
        <dbReference type="Pfam" id="PF00728"/>
    </source>
</evidence>
<feature type="domain" description="Glycoside hydrolase family 20 catalytic" evidence="8">
    <location>
        <begin position="204"/>
        <end position="478"/>
    </location>
</feature>